<comment type="cofactor">
    <cofactor evidence="1">
        <name>pyridoxal 5'-phosphate</name>
        <dbReference type="ChEBI" id="CHEBI:597326"/>
    </cofactor>
</comment>
<reference evidence="6 7" key="1">
    <citation type="submission" date="2024-09" db="EMBL/GenBank/DDBJ databases">
        <authorList>
            <person name="Sun Q."/>
            <person name="Mori K."/>
        </authorList>
    </citation>
    <scope>NUCLEOTIDE SEQUENCE [LARGE SCALE GENOMIC DNA]</scope>
    <source>
        <strain evidence="6 7">CECT 7955</strain>
    </source>
</reference>
<dbReference type="Gene3D" id="3.40.640.10">
    <property type="entry name" value="Type I PLP-dependent aspartate aminotransferase-like (Major domain)"/>
    <property type="match status" value="1"/>
</dbReference>
<dbReference type="CDD" id="cd00610">
    <property type="entry name" value="OAT_like"/>
    <property type="match status" value="1"/>
</dbReference>
<dbReference type="GO" id="GO:0008483">
    <property type="term" value="F:transaminase activity"/>
    <property type="evidence" value="ECO:0007669"/>
    <property type="project" value="UniProtKB-KW"/>
</dbReference>
<accession>A0ABV5GI93</accession>
<dbReference type="PROSITE" id="PS00600">
    <property type="entry name" value="AA_TRANSFER_CLASS_3"/>
    <property type="match status" value="1"/>
</dbReference>
<dbReference type="InterPro" id="IPR049704">
    <property type="entry name" value="Aminotrans_3_PPA_site"/>
</dbReference>
<keyword evidence="2 6" id="KW-0032">Aminotransferase</keyword>
<evidence type="ECO:0000256" key="5">
    <source>
        <dbReference type="RuleBase" id="RU003560"/>
    </source>
</evidence>
<sequence>MKLFDVYPLFDLNFVEAEGSYLWSDKNEKYLDLYGGHAVISIGHSHPTYVKMITRQLHNIGFYSNSVRIPIQEEVAKLLGKASGYDTYEFFMCNSGAEANENALKLASFHTNRKKVICFTKAFHGRTAAAVAATDNKKIIAPINETDNFIFLPFNDIEALDNTFKSNEIAAVIIEGIQGVGGVQIPSTAFLQKIRVLCDRYESLFIADEIQSGYGRTGKFFAHQHANVQADIITVAKGMGNGFPVGGVIISPKIEARHGLLGTTFGGNYLACAASKAVLEVIESEKLMQNAQEMGDYLYEQLKDNESIKEIRYIGLMFGIELKTPCAPFRNQLLKDFRILTGNASCPNTLRILPALNITKKELDIFISAFRTIARLNAKKEEVNQNRKTVLT</sequence>
<dbReference type="InterPro" id="IPR015424">
    <property type="entry name" value="PyrdxlP-dep_Trfase"/>
</dbReference>
<dbReference type="EMBL" id="JBHMEY010000001">
    <property type="protein sequence ID" value="MFB9095094.1"/>
    <property type="molecule type" value="Genomic_DNA"/>
</dbReference>
<dbReference type="InterPro" id="IPR015422">
    <property type="entry name" value="PyrdxlP-dep_Trfase_small"/>
</dbReference>
<dbReference type="Proteomes" id="UP001589607">
    <property type="component" value="Unassembled WGS sequence"/>
</dbReference>
<evidence type="ECO:0000313" key="7">
    <source>
        <dbReference type="Proteomes" id="UP001589607"/>
    </source>
</evidence>
<gene>
    <name evidence="6" type="ORF">ACFFVF_01075</name>
</gene>
<evidence type="ECO:0000256" key="4">
    <source>
        <dbReference type="ARBA" id="ARBA00022898"/>
    </source>
</evidence>
<keyword evidence="7" id="KW-1185">Reference proteome</keyword>
<dbReference type="PIRSF" id="PIRSF000521">
    <property type="entry name" value="Transaminase_4ab_Lys_Orn"/>
    <property type="match status" value="1"/>
</dbReference>
<dbReference type="Pfam" id="PF00202">
    <property type="entry name" value="Aminotran_3"/>
    <property type="match status" value="1"/>
</dbReference>
<comment type="similarity">
    <text evidence="5">Belongs to the class-III pyridoxal-phosphate-dependent aminotransferase family.</text>
</comment>
<evidence type="ECO:0000313" key="6">
    <source>
        <dbReference type="EMBL" id="MFB9095094.1"/>
    </source>
</evidence>
<evidence type="ECO:0000256" key="1">
    <source>
        <dbReference type="ARBA" id="ARBA00001933"/>
    </source>
</evidence>
<dbReference type="PANTHER" id="PTHR11986:SF79">
    <property type="entry name" value="ACETYLORNITHINE AMINOTRANSFERASE, MITOCHONDRIAL"/>
    <property type="match status" value="1"/>
</dbReference>
<name>A0ABV5GI93_9FLAO</name>
<evidence type="ECO:0000256" key="2">
    <source>
        <dbReference type="ARBA" id="ARBA00022576"/>
    </source>
</evidence>
<dbReference type="InterPro" id="IPR050103">
    <property type="entry name" value="Class-III_PLP-dep_AT"/>
</dbReference>
<keyword evidence="4 5" id="KW-0663">Pyridoxal phosphate</keyword>
<dbReference type="InterPro" id="IPR005814">
    <property type="entry name" value="Aminotrans_3"/>
</dbReference>
<keyword evidence="3" id="KW-0808">Transferase</keyword>
<proteinExistence type="inferred from homology"/>
<dbReference type="RefSeq" id="WP_236454909.1">
    <property type="nucleotide sequence ID" value="NZ_CBCSGE010000007.1"/>
</dbReference>
<dbReference type="Gene3D" id="3.90.1150.10">
    <property type="entry name" value="Aspartate Aminotransferase, domain 1"/>
    <property type="match status" value="1"/>
</dbReference>
<dbReference type="PANTHER" id="PTHR11986">
    <property type="entry name" value="AMINOTRANSFERASE CLASS III"/>
    <property type="match status" value="1"/>
</dbReference>
<comment type="caution">
    <text evidence="6">The sequence shown here is derived from an EMBL/GenBank/DDBJ whole genome shotgun (WGS) entry which is preliminary data.</text>
</comment>
<protein>
    <submittedName>
        <fullName evidence="6">Aspartate aminotransferase family protein</fullName>
    </submittedName>
</protein>
<dbReference type="SUPFAM" id="SSF53383">
    <property type="entry name" value="PLP-dependent transferases"/>
    <property type="match status" value="1"/>
</dbReference>
<dbReference type="InterPro" id="IPR015421">
    <property type="entry name" value="PyrdxlP-dep_Trfase_major"/>
</dbReference>
<organism evidence="6 7">
    <name type="scientific">Flavobacterium jumunjinense</name>
    <dbReference type="NCBI Taxonomy" id="998845"/>
    <lineage>
        <taxon>Bacteria</taxon>
        <taxon>Pseudomonadati</taxon>
        <taxon>Bacteroidota</taxon>
        <taxon>Flavobacteriia</taxon>
        <taxon>Flavobacteriales</taxon>
        <taxon>Flavobacteriaceae</taxon>
        <taxon>Flavobacterium</taxon>
    </lineage>
</organism>
<evidence type="ECO:0000256" key="3">
    <source>
        <dbReference type="ARBA" id="ARBA00022679"/>
    </source>
</evidence>